<comment type="catalytic activity">
    <reaction evidence="17">
        <text>N(4)-{beta-D-GlcNAc-(1-&gt;2)-alpha-D-Man-(1-&gt;3)-[beta-D-GlcNAc-(1-&gt;2)-alpha-D-Man-(1-&gt;6)]-beta-D-Man-(1-&gt;4)-beta-D-GlcNAc-(1-&gt;4)-beta-D-GlcNAc}-L-asparaginyl-[protein] + GDP-beta-L-fucose = an N(4)-{beta-D-GlcNAc-(1-&gt;2)-alpha-D-Man-(1-&gt;3)-[beta-D-GlcNAc-(1-&gt;2)-alpha-D-Man-(1-&gt;6)]-beta-D-Man-(1-&gt;4)-beta-D-GlcNAc-(1-&gt;4)-[alpha-L-Fuc-(1-&gt;6)]-beta-D-GlcNAc}-L-asparaginyl-[protein] + GDP + H(+)</text>
        <dbReference type="Rhea" id="RHEA:12985"/>
        <dbReference type="Rhea" id="RHEA-COMP:13526"/>
        <dbReference type="Rhea" id="RHEA-COMP:13532"/>
        <dbReference type="ChEBI" id="CHEBI:15378"/>
        <dbReference type="ChEBI" id="CHEBI:57273"/>
        <dbReference type="ChEBI" id="CHEBI:58189"/>
        <dbReference type="ChEBI" id="CHEBI:60651"/>
        <dbReference type="ChEBI" id="CHEBI:137207"/>
        <dbReference type="EC" id="2.4.1.68"/>
    </reaction>
</comment>
<evidence type="ECO:0000256" key="2">
    <source>
        <dbReference type="ARBA" id="ARBA00004922"/>
    </source>
</evidence>
<evidence type="ECO:0000256" key="6">
    <source>
        <dbReference type="ARBA" id="ARBA00022676"/>
    </source>
</evidence>
<reference evidence="23 24" key="1">
    <citation type="journal article" date="2023" name="Sci. Data">
        <title>Genome assembly of the Korean intertidal mud-creeper Batillaria attramentaria.</title>
        <authorList>
            <person name="Patra A.K."/>
            <person name="Ho P.T."/>
            <person name="Jun S."/>
            <person name="Lee S.J."/>
            <person name="Kim Y."/>
            <person name="Won Y.J."/>
        </authorList>
    </citation>
    <scope>NUCLEOTIDE SEQUENCE [LARGE SCALE GENOMIC DNA]</scope>
    <source>
        <strain evidence="23">Wonlab-2016</strain>
    </source>
</reference>
<evidence type="ECO:0000256" key="9">
    <source>
        <dbReference type="ARBA" id="ARBA00022968"/>
    </source>
</evidence>
<evidence type="ECO:0000256" key="11">
    <source>
        <dbReference type="ARBA" id="ARBA00023034"/>
    </source>
</evidence>
<evidence type="ECO:0000256" key="20">
    <source>
        <dbReference type="SAM" id="MobiDB-lite"/>
    </source>
</evidence>
<feature type="domain" description="GT23" evidence="22">
    <location>
        <begin position="226"/>
        <end position="513"/>
    </location>
</feature>
<sequence>MRMGMKGWKVLVGLMATWLGLMLYMSTSLLGGGEGTTRVERQLRKAMEELETLHAQNVELQSLAGQLQKLQGAGAGPGEQGEVIEKLQDRLKKAMNDLEKLAPQAEHSKELHKSSSDGHSSQGMYPLSVQRETARRKTENTARELWYYINNKLKEMGRVASNPALVQMIDKMKNDLHGYQTVLTDDFYALRHVDKDEEWRIAESRRLGDLVQRRLEFLQNPSDCNQAKLVVCDLQKGCGFGCQLHHVTYCLLVGYAMQRTLVLKSKGWRYASKGWDTVFQPLSKTCTDASGSMMHWGASRGQMESARIIQLPIVDSLHPRPEFMPQAVPKDLAPRLAAFHGDPGVWWLGQLIRYLMRPNQFLTEEINSAGEKMQFQKPIVGVHIRRTDKIAVEAAFHSLEEYMVQVDAYYNQREHHEDIDKRRVYLATDDPSVLKEAREKYPGYMFISDNGISKSASLGSRYSDSSLRGIILDIHFLSQSDFLVCTFSSQVCRVAYELMQTIHGDASTYFRSLDDVFYFGGQNAHNMRAVEKHSSPNHDVLSFEVGDLLGIAGNHWDGFSKGTLRRTGKTGLYPSYKVVNDVVAVDMPTYPEVKERETSDDAGPGAGDNHR</sequence>
<evidence type="ECO:0000256" key="14">
    <source>
        <dbReference type="ARBA" id="ARBA00030434"/>
    </source>
</evidence>
<keyword evidence="8" id="KW-0812">Transmembrane</keyword>
<dbReference type="PROSITE" id="PS51659">
    <property type="entry name" value="GT23"/>
    <property type="match status" value="1"/>
</dbReference>
<dbReference type="InterPro" id="IPR045573">
    <property type="entry name" value="Fut8_N_cat"/>
</dbReference>
<dbReference type="CDD" id="cd11792">
    <property type="entry name" value="SH3_Fut8"/>
    <property type="match status" value="1"/>
</dbReference>
<evidence type="ECO:0000256" key="1">
    <source>
        <dbReference type="ARBA" id="ARBA00004447"/>
    </source>
</evidence>
<dbReference type="GO" id="GO:0008424">
    <property type="term" value="F:glycoprotein 6-alpha-L-fucosyltransferase activity"/>
    <property type="evidence" value="ECO:0007669"/>
    <property type="project" value="UniProtKB-EC"/>
</dbReference>
<feature type="domain" description="SH3" evidence="21">
    <location>
        <begin position="522"/>
        <end position="583"/>
    </location>
</feature>
<evidence type="ECO:0000256" key="15">
    <source>
        <dbReference type="ARBA" id="ARBA00030648"/>
    </source>
</evidence>
<dbReference type="CDD" id="cd11300">
    <property type="entry name" value="Fut8_like"/>
    <property type="match status" value="1"/>
</dbReference>
<evidence type="ECO:0000256" key="5">
    <source>
        <dbReference type="ARBA" id="ARBA00022443"/>
    </source>
</evidence>
<feature type="region of interest" description="Disordered" evidence="20">
    <location>
        <begin position="102"/>
        <end position="136"/>
    </location>
</feature>
<evidence type="ECO:0000256" key="8">
    <source>
        <dbReference type="ARBA" id="ARBA00022692"/>
    </source>
</evidence>
<organism evidence="23 24">
    <name type="scientific">Batillaria attramentaria</name>
    <dbReference type="NCBI Taxonomy" id="370345"/>
    <lineage>
        <taxon>Eukaryota</taxon>
        <taxon>Metazoa</taxon>
        <taxon>Spiralia</taxon>
        <taxon>Lophotrochozoa</taxon>
        <taxon>Mollusca</taxon>
        <taxon>Gastropoda</taxon>
        <taxon>Caenogastropoda</taxon>
        <taxon>Sorbeoconcha</taxon>
        <taxon>Cerithioidea</taxon>
        <taxon>Batillariidae</taxon>
        <taxon>Batillaria</taxon>
    </lineage>
</organism>
<dbReference type="InterPro" id="IPR001452">
    <property type="entry name" value="SH3_domain"/>
</dbReference>
<dbReference type="Proteomes" id="UP001519460">
    <property type="component" value="Unassembled WGS sequence"/>
</dbReference>
<feature type="region of interest" description="Disordered" evidence="20">
    <location>
        <begin position="590"/>
        <end position="611"/>
    </location>
</feature>
<keyword evidence="13" id="KW-1015">Disulfide bond</keyword>
<keyword evidence="10" id="KW-1133">Transmembrane helix</keyword>
<evidence type="ECO:0000259" key="22">
    <source>
        <dbReference type="PROSITE" id="PS51659"/>
    </source>
</evidence>
<dbReference type="InterPro" id="IPR027350">
    <property type="entry name" value="GT23_dom"/>
</dbReference>
<dbReference type="AlphaFoldDB" id="A0ABD0M1N1"/>
<dbReference type="SMART" id="SM00326">
    <property type="entry name" value="SH3"/>
    <property type="match status" value="1"/>
</dbReference>
<proteinExistence type="inferred from homology"/>
<evidence type="ECO:0000256" key="18">
    <source>
        <dbReference type="PROSITE-ProRule" id="PRU00192"/>
    </source>
</evidence>
<dbReference type="Gene3D" id="3.40.50.11350">
    <property type="match status" value="1"/>
</dbReference>
<dbReference type="Gene3D" id="2.30.30.40">
    <property type="entry name" value="SH3 Domains"/>
    <property type="match status" value="1"/>
</dbReference>
<dbReference type="InterPro" id="IPR035653">
    <property type="entry name" value="Fut8_SH3"/>
</dbReference>
<keyword evidence="7 19" id="KW-0808">Transferase</keyword>
<evidence type="ECO:0000313" key="23">
    <source>
        <dbReference type="EMBL" id="KAK7505522.1"/>
    </source>
</evidence>
<keyword evidence="12" id="KW-0472">Membrane</keyword>
<name>A0ABD0M1N1_9CAEN</name>
<comment type="caution">
    <text evidence="23">The sequence shown here is derived from an EMBL/GenBank/DDBJ whole genome shotgun (WGS) entry which is preliminary data.</text>
</comment>
<evidence type="ECO:0000256" key="16">
    <source>
        <dbReference type="ARBA" id="ARBA00032208"/>
    </source>
</evidence>
<protein>
    <recommendedName>
        <fullName evidence="4">Alpha-(1,6)-fucosyltransferase</fullName>
        <ecNumber evidence="3">2.4.1.68</ecNumber>
    </recommendedName>
    <alternativeName>
        <fullName evidence="14">GDP-L-Fuc:N-acetyl-beta-D-glucosaminide alpha1,6-fucosyltransferase</fullName>
    </alternativeName>
    <alternativeName>
        <fullName evidence="16">GDP-fucose--glycoprotein fucosyltransferase</fullName>
    </alternativeName>
    <alternativeName>
        <fullName evidence="15">Glycoprotein 6-alpha-L-fucosyltransferase</fullName>
    </alternativeName>
</protein>
<evidence type="ECO:0000256" key="7">
    <source>
        <dbReference type="ARBA" id="ARBA00022679"/>
    </source>
</evidence>
<evidence type="ECO:0000259" key="21">
    <source>
        <dbReference type="PROSITE" id="PS50002"/>
    </source>
</evidence>
<dbReference type="SUPFAM" id="SSF50044">
    <property type="entry name" value="SH3-domain"/>
    <property type="match status" value="1"/>
</dbReference>
<dbReference type="EC" id="2.4.1.68" evidence="3"/>
<evidence type="ECO:0000256" key="13">
    <source>
        <dbReference type="ARBA" id="ARBA00023157"/>
    </source>
</evidence>
<evidence type="ECO:0000256" key="10">
    <source>
        <dbReference type="ARBA" id="ARBA00022989"/>
    </source>
</evidence>
<feature type="compositionally biased region" description="Basic and acidic residues" evidence="20">
    <location>
        <begin position="102"/>
        <end position="116"/>
    </location>
</feature>
<keyword evidence="24" id="KW-1185">Reference proteome</keyword>
<dbReference type="GO" id="GO:0032580">
    <property type="term" value="C:Golgi cisterna membrane"/>
    <property type="evidence" value="ECO:0007669"/>
    <property type="project" value="UniProtKB-SubCell"/>
</dbReference>
<gene>
    <name evidence="23" type="ORF">BaRGS_00003267</name>
</gene>
<comment type="similarity">
    <text evidence="19">Belongs to the glycosyltransferase 23 family.</text>
</comment>
<dbReference type="Pfam" id="PF19745">
    <property type="entry name" value="FUT8_N_cat"/>
    <property type="match status" value="1"/>
</dbReference>
<dbReference type="PROSITE" id="PS50002">
    <property type="entry name" value="SH3"/>
    <property type="match status" value="1"/>
</dbReference>
<dbReference type="PANTHER" id="PTHR13132:SF29">
    <property type="entry name" value="ALPHA-(1,6)-FUCOSYLTRANSFERASE"/>
    <property type="match status" value="1"/>
</dbReference>
<evidence type="ECO:0000256" key="19">
    <source>
        <dbReference type="PROSITE-ProRule" id="PRU00992"/>
    </source>
</evidence>
<dbReference type="Gene3D" id="1.10.287.1060">
    <property type="entry name" value="ESAT-6-like"/>
    <property type="match status" value="1"/>
</dbReference>
<dbReference type="InterPro" id="IPR036028">
    <property type="entry name" value="SH3-like_dom_sf"/>
</dbReference>
<keyword evidence="11" id="KW-0333">Golgi apparatus</keyword>
<evidence type="ECO:0000256" key="17">
    <source>
        <dbReference type="ARBA" id="ARBA00093238"/>
    </source>
</evidence>
<comment type="pathway">
    <text evidence="2">Protein modification; protein glycosylation.</text>
</comment>
<dbReference type="PANTHER" id="PTHR13132">
    <property type="entry name" value="ALPHA- 1,6 -FUCOSYLTRANSFERASE"/>
    <property type="match status" value="1"/>
</dbReference>
<evidence type="ECO:0000256" key="12">
    <source>
        <dbReference type="ARBA" id="ARBA00023136"/>
    </source>
</evidence>
<accession>A0ABD0M1N1</accession>
<comment type="subcellular location">
    <subcellularLocation>
        <location evidence="1">Golgi apparatus</location>
        <location evidence="1">Golgi stack membrane</location>
        <topology evidence="1">Single-pass type II membrane protein</topology>
    </subcellularLocation>
</comment>
<dbReference type="Pfam" id="PF14604">
    <property type="entry name" value="SH3_9"/>
    <property type="match status" value="1"/>
</dbReference>
<dbReference type="FunFam" id="2.30.30.40:FF:000070">
    <property type="entry name" value="Alpha-(1,6)-fucosyltransferase"/>
    <property type="match status" value="1"/>
</dbReference>
<dbReference type="FunFam" id="3.40.50.11350:FF:000001">
    <property type="entry name" value="Alpha-(1,6)-fucosyltransferase"/>
    <property type="match status" value="1"/>
</dbReference>
<evidence type="ECO:0000256" key="3">
    <source>
        <dbReference type="ARBA" id="ARBA00012660"/>
    </source>
</evidence>
<feature type="region of interest" description="Important for donor substrate binding" evidence="19">
    <location>
        <begin position="385"/>
        <end position="386"/>
    </location>
</feature>
<keyword evidence="9" id="KW-0735">Signal-anchor</keyword>
<evidence type="ECO:0000256" key="4">
    <source>
        <dbReference type="ARBA" id="ARBA00018201"/>
    </source>
</evidence>
<keyword evidence="6 19" id="KW-0328">Glycosyltransferase</keyword>
<dbReference type="EMBL" id="JACVVK020000010">
    <property type="protein sequence ID" value="KAK7505522.1"/>
    <property type="molecule type" value="Genomic_DNA"/>
</dbReference>
<evidence type="ECO:0000313" key="24">
    <source>
        <dbReference type="Proteomes" id="UP001519460"/>
    </source>
</evidence>
<keyword evidence="5 18" id="KW-0728">SH3 domain</keyword>